<organism evidence="2 3">
    <name type="scientific">Plakobranchus ocellatus</name>
    <dbReference type="NCBI Taxonomy" id="259542"/>
    <lineage>
        <taxon>Eukaryota</taxon>
        <taxon>Metazoa</taxon>
        <taxon>Spiralia</taxon>
        <taxon>Lophotrochozoa</taxon>
        <taxon>Mollusca</taxon>
        <taxon>Gastropoda</taxon>
        <taxon>Heterobranchia</taxon>
        <taxon>Euthyneura</taxon>
        <taxon>Panpulmonata</taxon>
        <taxon>Sacoglossa</taxon>
        <taxon>Placobranchoidea</taxon>
        <taxon>Plakobranchidae</taxon>
        <taxon>Plakobranchus</taxon>
    </lineage>
</organism>
<reference evidence="2 3" key="1">
    <citation type="journal article" date="2021" name="Elife">
        <title>Chloroplast acquisition without the gene transfer in kleptoplastic sea slugs, Plakobranchus ocellatus.</title>
        <authorList>
            <person name="Maeda T."/>
            <person name="Takahashi S."/>
            <person name="Yoshida T."/>
            <person name="Shimamura S."/>
            <person name="Takaki Y."/>
            <person name="Nagai Y."/>
            <person name="Toyoda A."/>
            <person name="Suzuki Y."/>
            <person name="Arimoto A."/>
            <person name="Ishii H."/>
            <person name="Satoh N."/>
            <person name="Nishiyama T."/>
            <person name="Hasebe M."/>
            <person name="Maruyama T."/>
            <person name="Minagawa J."/>
            <person name="Obokata J."/>
            <person name="Shigenobu S."/>
        </authorList>
    </citation>
    <scope>NUCLEOTIDE SEQUENCE [LARGE SCALE GENOMIC DNA]</scope>
</reference>
<sequence>MASTLLKLSVLLVCFSFVLPACLENEKFRLPNFLKVFGSKSEPTMEEQAENVVVENTIVSESADQLSREGKSLQRYGKSLQHLLGDEDEELKAFFDILEQVGDHVVRAGEAIKKTNTEINDALTNRMKDVGDVTKSSRKEVYELERFIEQSINDAGKALVKVFPKLPTRKQRKIARKLKEIDDMMQEVVDSLDEVGRDSVKLSQTVVKANKDIHVYKIFHRAGVEAVVGDADIKEDPMLLQVTLQVTPSMARGLTGSADTDLDDLELCHAAPFILWKSTDQFFLITVQGSHFGSLAKFQI</sequence>
<evidence type="ECO:0000256" key="1">
    <source>
        <dbReference type="SAM" id="SignalP"/>
    </source>
</evidence>
<proteinExistence type="predicted"/>
<feature type="chain" id="PRO_5043629599" evidence="1">
    <location>
        <begin position="21"/>
        <end position="300"/>
    </location>
</feature>
<comment type="caution">
    <text evidence="2">The sequence shown here is derived from an EMBL/GenBank/DDBJ whole genome shotgun (WGS) entry which is preliminary data.</text>
</comment>
<dbReference type="EMBL" id="BLXT01004654">
    <property type="protein sequence ID" value="GFO16227.1"/>
    <property type="molecule type" value="Genomic_DNA"/>
</dbReference>
<evidence type="ECO:0000313" key="2">
    <source>
        <dbReference type="EMBL" id="GFO16227.1"/>
    </source>
</evidence>
<dbReference type="Proteomes" id="UP000735302">
    <property type="component" value="Unassembled WGS sequence"/>
</dbReference>
<protein>
    <submittedName>
        <fullName evidence="2">Uncharacterized protein</fullName>
    </submittedName>
</protein>
<feature type="signal peptide" evidence="1">
    <location>
        <begin position="1"/>
        <end position="20"/>
    </location>
</feature>
<dbReference type="AlphaFoldDB" id="A0AAV4BAM8"/>
<name>A0AAV4BAM8_9GAST</name>
<keyword evidence="1" id="KW-0732">Signal</keyword>
<gene>
    <name evidence="2" type="ORF">PoB_004273200</name>
</gene>
<keyword evidence="3" id="KW-1185">Reference proteome</keyword>
<accession>A0AAV4BAM8</accession>
<evidence type="ECO:0000313" key="3">
    <source>
        <dbReference type="Proteomes" id="UP000735302"/>
    </source>
</evidence>